<name>A0ABP4Y8I7_9MICO</name>
<accession>A0ABP4Y8I7</accession>
<dbReference type="EMBL" id="BAAAPO010000051">
    <property type="protein sequence ID" value="GAA1806170.1"/>
    <property type="molecule type" value="Genomic_DNA"/>
</dbReference>
<feature type="domain" description="Plasmid pRiA4b Orf3-like" evidence="1">
    <location>
        <begin position="2"/>
        <end position="163"/>
    </location>
</feature>
<dbReference type="Gene3D" id="3.10.290.30">
    <property type="entry name" value="MM3350-like"/>
    <property type="match status" value="1"/>
</dbReference>
<dbReference type="PANTHER" id="PTHR41878:SF1">
    <property type="entry name" value="TNPR PROTEIN"/>
    <property type="match status" value="1"/>
</dbReference>
<dbReference type="Pfam" id="PF07929">
    <property type="entry name" value="PRiA4_ORF3"/>
    <property type="match status" value="1"/>
</dbReference>
<comment type="caution">
    <text evidence="2">The sequence shown here is derived from an EMBL/GenBank/DDBJ whole genome shotgun (WGS) entry which is preliminary data.</text>
</comment>
<keyword evidence="3" id="KW-1185">Reference proteome</keyword>
<sequence length="251" mass="27730">MQLRGDLTLDRVHTCLQVILGWEDSHLHRFSAPGVDAWSPPWFVTAYDEDELDEEGTPESEVRLDQVLRAAGEWLIYTYDFGDDWRHRIEVEEVRLAQGGDPPALCLEGVGACPPEDVGGIFTWNELAAALRADPDPDHLSGELEQYADWLPEGSNPDLFELEDVNAEIATLASGLDLPPLHPVLTNLLAHCHPDLRDELTELLIAAAQRVAPAVSDEQWAALLRPWQTLLDEADPDGIPLTAAGWIAPVV</sequence>
<dbReference type="PANTHER" id="PTHR41878">
    <property type="entry name" value="LEXA REPRESSOR-RELATED"/>
    <property type="match status" value="1"/>
</dbReference>
<evidence type="ECO:0000313" key="3">
    <source>
        <dbReference type="Proteomes" id="UP001499938"/>
    </source>
</evidence>
<reference evidence="3" key="1">
    <citation type="journal article" date="2019" name="Int. J. Syst. Evol. Microbiol.">
        <title>The Global Catalogue of Microorganisms (GCM) 10K type strain sequencing project: providing services to taxonomists for standard genome sequencing and annotation.</title>
        <authorList>
            <consortium name="The Broad Institute Genomics Platform"/>
            <consortium name="The Broad Institute Genome Sequencing Center for Infectious Disease"/>
            <person name="Wu L."/>
            <person name="Ma J."/>
        </authorList>
    </citation>
    <scope>NUCLEOTIDE SEQUENCE [LARGE SCALE GENOMIC DNA]</scope>
    <source>
        <strain evidence="3">JCM 15592</strain>
    </source>
</reference>
<dbReference type="Proteomes" id="UP001499938">
    <property type="component" value="Unassembled WGS sequence"/>
</dbReference>
<evidence type="ECO:0000259" key="1">
    <source>
        <dbReference type="Pfam" id="PF07929"/>
    </source>
</evidence>
<proteinExistence type="predicted"/>
<gene>
    <name evidence="2" type="ORF">GCM10009811_32130</name>
</gene>
<dbReference type="InterPro" id="IPR024047">
    <property type="entry name" value="MM3350-like_sf"/>
</dbReference>
<dbReference type="InterPro" id="IPR012912">
    <property type="entry name" value="Plasmid_pRiA4b_Orf3-like"/>
</dbReference>
<organism evidence="2 3">
    <name type="scientific">Nostocoides veronense</name>
    <dbReference type="NCBI Taxonomy" id="330836"/>
    <lineage>
        <taxon>Bacteria</taxon>
        <taxon>Bacillati</taxon>
        <taxon>Actinomycetota</taxon>
        <taxon>Actinomycetes</taxon>
        <taxon>Micrococcales</taxon>
        <taxon>Intrasporangiaceae</taxon>
        <taxon>Nostocoides</taxon>
    </lineage>
</organism>
<dbReference type="SUPFAM" id="SSF159941">
    <property type="entry name" value="MM3350-like"/>
    <property type="match status" value="1"/>
</dbReference>
<evidence type="ECO:0000313" key="2">
    <source>
        <dbReference type="EMBL" id="GAA1806170.1"/>
    </source>
</evidence>
<protein>
    <recommendedName>
        <fullName evidence="1">Plasmid pRiA4b Orf3-like domain-containing protein</fullName>
    </recommendedName>
</protein>